<evidence type="ECO:0000259" key="1">
    <source>
        <dbReference type="Pfam" id="PF13403"/>
    </source>
</evidence>
<dbReference type="RefSeq" id="WP_051587974.1">
    <property type="nucleotide sequence ID" value="NZ_JFKE01000002.1"/>
</dbReference>
<accession>A0A037ZKB0</accession>
<dbReference type="STRING" id="1454373.ACMU_06245"/>
<name>A0A037ZKB0_9RHOB</name>
<dbReference type="InterPro" id="IPR036844">
    <property type="entry name" value="Hint_dom_sf"/>
</dbReference>
<protein>
    <recommendedName>
        <fullName evidence="1">Hedgehog/Intein (Hint) domain-containing protein</fullName>
    </recommendedName>
</protein>
<gene>
    <name evidence="2" type="ORF">ACMU_06245</name>
</gene>
<dbReference type="Gene3D" id="2.170.16.10">
    <property type="entry name" value="Hedgehog/Intein (Hint) domain"/>
    <property type="match status" value="1"/>
</dbReference>
<dbReference type="OrthoDB" id="6305173at2"/>
<dbReference type="InterPro" id="IPR028992">
    <property type="entry name" value="Hedgehog/Intein_dom"/>
</dbReference>
<evidence type="ECO:0000313" key="2">
    <source>
        <dbReference type="EMBL" id="KAJ56538.1"/>
    </source>
</evidence>
<sequence length="338" mass="36573">MANYFVQGYHIEDFSGRLGSNRTINKETTGSRLEGTSTTLSGDAETVGFSVTDDDAMFEDAFQETGDFSVLNSDLTLGDTTFPAGSHIELEFSLTTEEGITLWVARIGDGTSNSGQNQIILSSEPLTPGQTYTIADSQDGVDIPFSSICFVKGTRIATPDGYTLVQDLRPGDLVRTRDDGTQPVQWVGSRLLSLWHLARAPQLAPIRIRKGALGNGTPRRDLLVSPQHRMAINGWRAELLFGAPSVLVSAKALLNDTTITVERGTPSVAYFHILLPKHSLVLANGAWSETLLTGPEARATLSAEQLNELNALVPDWQSKAVQSALPTIRSADARLLVY</sequence>
<dbReference type="AlphaFoldDB" id="A0A037ZKB0"/>
<dbReference type="Pfam" id="PF13403">
    <property type="entry name" value="Hint_2"/>
    <property type="match status" value="1"/>
</dbReference>
<comment type="caution">
    <text evidence="2">The sequence shown here is derived from an EMBL/GenBank/DDBJ whole genome shotgun (WGS) entry which is preliminary data.</text>
</comment>
<organism evidence="2 3">
    <name type="scientific">Actibacterium mucosum KCTC 23349</name>
    <dbReference type="NCBI Taxonomy" id="1454373"/>
    <lineage>
        <taxon>Bacteria</taxon>
        <taxon>Pseudomonadati</taxon>
        <taxon>Pseudomonadota</taxon>
        <taxon>Alphaproteobacteria</taxon>
        <taxon>Rhodobacterales</taxon>
        <taxon>Roseobacteraceae</taxon>
        <taxon>Actibacterium</taxon>
    </lineage>
</organism>
<feature type="domain" description="Hedgehog/Intein (Hint)" evidence="1">
    <location>
        <begin position="148"/>
        <end position="294"/>
    </location>
</feature>
<dbReference type="SUPFAM" id="SSF51294">
    <property type="entry name" value="Hedgehog/intein (Hint) domain"/>
    <property type="match status" value="1"/>
</dbReference>
<keyword evidence="3" id="KW-1185">Reference proteome</keyword>
<reference evidence="2 3" key="1">
    <citation type="submission" date="2014-03" db="EMBL/GenBank/DDBJ databases">
        <title>Draft Genome Sequence of Actibacterium mucosum KCTC 23349, a Marine Alphaproteobacterium with Complex Ionic Requirements Isolated from Mediterranean Seawater at Malvarrosa Beach, Valencia, Spain.</title>
        <authorList>
            <person name="Arahal D.R."/>
            <person name="Shao Z."/>
            <person name="Lai Q."/>
            <person name="Pujalte M.J."/>
        </authorList>
    </citation>
    <scope>NUCLEOTIDE SEQUENCE [LARGE SCALE GENOMIC DNA]</scope>
    <source>
        <strain evidence="2 3">KCTC 23349</strain>
    </source>
</reference>
<proteinExistence type="predicted"/>
<dbReference type="Proteomes" id="UP000026249">
    <property type="component" value="Unassembled WGS sequence"/>
</dbReference>
<evidence type="ECO:0000313" key="3">
    <source>
        <dbReference type="Proteomes" id="UP000026249"/>
    </source>
</evidence>
<dbReference type="EMBL" id="JFKE01000002">
    <property type="protein sequence ID" value="KAJ56538.1"/>
    <property type="molecule type" value="Genomic_DNA"/>
</dbReference>